<dbReference type="KEGG" id="sth:STH1287"/>
<gene>
    <name evidence="2" type="ordered locus">STH1287</name>
</gene>
<evidence type="ECO:0008006" key="4">
    <source>
        <dbReference type="Google" id="ProtNLM"/>
    </source>
</evidence>
<dbReference type="HOGENOM" id="CLU_972645_0_0_9"/>
<proteinExistence type="predicted"/>
<dbReference type="STRING" id="292459.STH1287"/>
<feature type="compositionally biased region" description="Basic residues" evidence="1">
    <location>
        <begin position="140"/>
        <end position="158"/>
    </location>
</feature>
<dbReference type="Proteomes" id="UP000000417">
    <property type="component" value="Chromosome"/>
</dbReference>
<accession>Q67PX1</accession>
<name>Q67PX1_SYMTH</name>
<reference evidence="2 3" key="1">
    <citation type="journal article" date="2004" name="Nucleic Acids Res.">
        <title>Genome sequence of Symbiobacterium thermophilum, an uncultivable bacterium that depends on microbial commensalism.</title>
        <authorList>
            <person name="Ueda K."/>
            <person name="Yamashita A."/>
            <person name="Ishikawa J."/>
            <person name="Shimada M."/>
            <person name="Watsuji T."/>
            <person name="Morimura K."/>
            <person name="Ikeda H."/>
            <person name="Hattori M."/>
            <person name="Beppu T."/>
        </authorList>
    </citation>
    <scope>NUCLEOTIDE SEQUENCE [LARGE SCALE GENOMIC DNA]</scope>
    <source>
        <strain evidence="3">T / IAM 14863</strain>
    </source>
</reference>
<sequence length="331" mass="36263">MRLIIILMPDGKSQHHRPVHPGGVCMQDDTAHIPGGTWSDSPLRPSLERFAALHTRADVRWGHPEESDDGYRYEALYDPGFIGRFLDQIAAEFAGPPAFSGTRLFRVAHFLPLRLAGYLFAAEGRVIRLRENLVLRNAAHRQGSHPHGHHPHGGHPHGGRPPGLRVLEPRAVVLPDDPAAGAPGIETAPDRAALADALFAEVTALAEPLMRRLHDLGVLPPGTGWGILLDFLAAGFLAAGRAGTGLDAAWAAWEEAIAGRTFPARRLPRRLQFTADGRTDEIMVHAHCCLRCALPHMKDREDRHCIECYLESDENRIARLLGRRAAGAHAH</sequence>
<evidence type="ECO:0000313" key="2">
    <source>
        <dbReference type="EMBL" id="BAD40272.1"/>
    </source>
</evidence>
<protein>
    <recommendedName>
        <fullName evidence="4">Ferric siderophore reductase C-terminal domain-containing protein</fullName>
    </recommendedName>
</protein>
<evidence type="ECO:0000313" key="3">
    <source>
        <dbReference type="Proteomes" id="UP000000417"/>
    </source>
</evidence>
<dbReference type="AlphaFoldDB" id="Q67PX1"/>
<feature type="region of interest" description="Disordered" evidence="1">
    <location>
        <begin position="140"/>
        <end position="162"/>
    </location>
</feature>
<evidence type="ECO:0000256" key="1">
    <source>
        <dbReference type="SAM" id="MobiDB-lite"/>
    </source>
</evidence>
<keyword evidence="3" id="KW-1185">Reference proteome</keyword>
<dbReference type="EMBL" id="AP006840">
    <property type="protein sequence ID" value="BAD40272.1"/>
    <property type="molecule type" value="Genomic_DNA"/>
</dbReference>
<organism evidence="2 3">
    <name type="scientific">Symbiobacterium thermophilum (strain DSM 24528 / JCM 14929 / IAM 14863 / T)</name>
    <dbReference type="NCBI Taxonomy" id="292459"/>
    <lineage>
        <taxon>Bacteria</taxon>
        <taxon>Bacillati</taxon>
        <taxon>Bacillota</taxon>
        <taxon>Clostridia</taxon>
        <taxon>Eubacteriales</taxon>
        <taxon>Symbiobacteriaceae</taxon>
        <taxon>Symbiobacterium</taxon>
    </lineage>
</organism>